<protein>
    <submittedName>
        <fullName evidence="2">Uncharacterized protein</fullName>
    </submittedName>
</protein>
<reference evidence="2" key="3">
    <citation type="submission" date="2025-09" db="UniProtKB">
        <authorList>
            <consortium name="Ensembl"/>
        </authorList>
    </citation>
    <scope>IDENTIFICATION</scope>
</reference>
<evidence type="ECO:0000313" key="2">
    <source>
        <dbReference type="Ensembl" id="ENSCINP00000027820.2"/>
    </source>
</evidence>
<organism evidence="2 3">
    <name type="scientific">Ciona intestinalis</name>
    <name type="common">Transparent sea squirt</name>
    <name type="synonym">Ascidia intestinalis</name>
    <dbReference type="NCBI Taxonomy" id="7719"/>
    <lineage>
        <taxon>Eukaryota</taxon>
        <taxon>Metazoa</taxon>
        <taxon>Chordata</taxon>
        <taxon>Tunicata</taxon>
        <taxon>Ascidiacea</taxon>
        <taxon>Phlebobranchia</taxon>
        <taxon>Cionidae</taxon>
        <taxon>Ciona</taxon>
    </lineage>
</organism>
<proteinExistence type="predicted"/>
<accession>F6ZJ24</accession>
<feature type="compositionally biased region" description="Basic and acidic residues" evidence="1">
    <location>
        <begin position="182"/>
        <end position="197"/>
    </location>
</feature>
<feature type="compositionally biased region" description="Polar residues" evidence="1">
    <location>
        <begin position="164"/>
        <end position="181"/>
    </location>
</feature>
<keyword evidence="3" id="KW-1185">Reference proteome</keyword>
<dbReference type="InParanoid" id="F6ZJ24"/>
<reference evidence="2" key="2">
    <citation type="submission" date="2025-08" db="UniProtKB">
        <authorList>
            <consortium name="Ensembl"/>
        </authorList>
    </citation>
    <scope>IDENTIFICATION</scope>
</reference>
<feature type="region of interest" description="Disordered" evidence="1">
    <location>
        <begin position="1"/>
        <end position="70"/>
    </location>
</feature>
<name>F6ZJ24_CIOIN</name>
<dbReference type="Proteomes" id="UP000008144">
    <property type="component" value="Unassembled WGS sequence"/>
</dbReference>
<evidence type="ECO:0000313" key="3">
    <source>
        <dbReference type="Proteomes" id="UP000008144"/>
    </source>
</evidence>
<feature type="region of interest" description="Disordered" evidence="1">
    <location>
        <begin position="164"/>
        <end position="214"/>
    </location>
</feature>
<dbReference type="Ensembl" id="ENSCINT00000028066.2">
    <property type="protein sequence ID" value="ENSCINP00000027820.2"/>
    <property type="gene ID" value="ENSCING00000015861.2"/>
</dbReference>
<dbReference type="HOGENOM" id="CLU_1291532_0_0_1"/>
<sequence length="214" mass="24368">MPAVEQTDPRVHQQRLQSFQKVPSTPNPPASYSNPYPSNRSTKKEPVHLPYKTASPDFTDLPSQHASTGLRADTSYTPRYYGRNRLRGFPMAAYYGADFHIFPPLRHRASSEGRYHKNQQQLPQLSVVPALKHNRVQQRPHAVEIFSIPQPVVVKRVEVSLHDVQQTTKRIRPNSTETQENSPHRVTPEPKPKEPTPVRESGTSFPLKSVDLNK</sequence>
<feature type="compositionally biased region" description="Low complexity" evidence="1">
    <location>
        <begin position="30"/>
        <end position="40"/>
    </location>
</feature>
<reference evidence="3" key="1">
    <citation type="journal article" date="2002" name="Science">
        <title>The draft genome of Ciona intestinalis: insights into chordate and vertebrate origins.</title>
        <authorList>
            <person name="Dehal P."/>
            <person name="Satou Y."/>
            <person name="Campbell R.K."/>
            <person name="Chapman J."/>
            <person name="Degnan B."/>
            <person name="De Tomaso A."/>
            <person name="Davidson B."/>
            <person name="Di Gregorio A."/>
            <person name="Gelpke M."/>
            <person name="Goodstein D.M."/>
            <person name="Harafuji N."/>
            <person name="Hastings K.E."/>
            <person name="Ho I."/>
            <person name="Hotta K."/>
            <person name="Huang W."/>
            <person name="Kawashima T."/>
            <person name="Lemaire P."/>
            <person name="Martinez D."/>
            <person name="Meinertzhagen I.A."/>
            <person name="Necula S."/>
            <person name="Nonaka M."/>
            <person name="Putnam N."/>
            <person name="Rash S."/>
            <person name="Saiga H."/>
            <person name="Satake M."/>
            <person name="Terry A."/>
            <person name="Yamada L."/>
            <person name="Wang H.G."/>
            <person name="Awazu S."/>
            <person name="Azumi K."/>
            <person name="Boore J."/>
            <person name="Branno M."/>
            <person name="Chin-Bow S."/>
            <person name="DeSantis R."/>
            <person name="Doyle S."/>
            <person name="Francino P."/>
            <person name="Keys D.N."/>
            <person name="Haga S."/>
            <person name="Hayashi H."/>
            <person name="Hino K."/>
            <person name="Imai K.S."/>
            <person name="Inaba K."/>
            <person name="Kano S."/>
            <person name="Kobayashi K."/>
            <person name="Kobayashi M."/>
            <person name="Lee B.I."/>
            <person name="Makabe K.W."/>
            <person name="Manohar C."/>
            <person name="Matassi G."/>
            <person name="Medina M."/>
            <person name="Mochizuki Y."/>
            <person name="Mount S."/>
            <person name="Morishita T."/>
            <person name="Miura S."/>
            <person name="Nakayama A."/>
            <person name="Nishizaka S."/>
            <person name="Nomoto H."/>
            <person name="Ohta F."/>
            <person name="Oishi K."/>
            <person name="Rigoutsos I."/>
            <person name="Sano M."/>
            <person name="Sasaki A."/>
            <person name="Sasakura Y."/>
            <person name="Shoguchi E."/>
            <person name="Shin-i T."/>
            <person name="Spagnuolo A."/>
            <person name="Stainier D."/>
            <person name="Suzuki M.M."/>
            <person name="Tassy O."/>
            <person name="Takatori N."/>
            <person name="Tokuoka M."/>
            <person name="Yagi K."/>
            <person name="Yoshizaki F."/>
            <person name="Wada S."/>
            <person name="Zhang C."/>
            <person name="Hyatt P.D."/>
            <person name="Larimer F."/>
            <person name="Detter C."/>
            <person name="Doggett N."/>
            <person name="Glavina T."/>
            <person name="Hawkins T."/>
            <person name="Richardson P."/>
            <person name="Lucas S."/>
            <person name="Kohara Y."/>
            <person name="Levine M."/>
            <person name="Satoh N."/>
            <person name="Rokhsar D.S."/>
        </authorList>
    </citation>
    <scope>NUCLEOTIDE SEQUENCE [LARGE SCALE GENOMIC DNA]</scope>
</reference>
<dbReference type="AlphaFoldDB" id="F6ZJ24"/>
<evidence type="ECO:0000256" key="1">
    <source>
        <dbReference type="SAM" id="MobiDB-lite"/>
    </source>
</evidence>